<dbReference type="AlphaFoldDB" id="A0A0F9M9J9"/>
<proteinExistence type="predicted"/>
<keyword evidence="2" id="KW-0479">Metal-binding</keyword>
<name>A0A0F9M9J9_9ZZZZ</name>
<dbReference type="CDD" id="cd01335">
    <property type="entry name" value="Radical_SAM"/>
    <property type="match status" value="1"/>
</dbReference>
<feature type="domain" description="Radical SAM core" evidence="5">
    <location>
        <begin position="40"/>
        <end position="253"/>
    </location>
</feature>
<dbReference type="PANTHER" id="PTHR11228:SF7">
    <property type="entry name" value="PQQA PEPTIDE CYCLASE"/>
    <property type="match status" value="1"/>
</dbReference>
<evidence type="ECO:0000256" key="4">
    <source>
        <dbReference type="ARBA" id="ARBA00023014"/>
    </source>
</evidence>
<dbReference type="EMBL" id="LAZR01005155">
    <property type="protein sequence ID" value="KKN02384.1"/>
    <property type="molecule type" value="Genomic_DNA"/>
</dbReference>
<dbReference type="PROSITE" id="PS51918">
    <property type="entry name" value="RADICAL_SAM"/>
    <property type="match status" value="1"/>
</dbReference>
<accession>A0A0F9M9J9</accession>
<sequence>MLENLNVETGRKIPKKKLKIKQIASTTVRMYEHSERFPEIKKGKIRPITIHLAPTDACNLECEWCSTQKRGKNVLKFSEVKGIIDTYVDLGIKSLELTGGGDPTVYPHLEETIHYAKDEKGLDVGMITNGLLLDRVEENALKKLTWMRISLSGLEFNQDADYFSLDTTRFPEFTGCGFVFTPKTLQDDFLKRVDLVADYLEAKYIRVVPNCYNIEDIQWTKQIAPKLLESYPKMLLQVKDIETPEECYWKYIKPFVNSDGYVYQCSTNSLFTGYFSEDWRVCHWTEVKEIYEKELYSFDTSKCPYCFFSQQNKVITEIKTDVKHKNFF</sequence>
<protein>
    <recommendedName>
        <fullName evidence="5">Radical SAM core domain-containing protein</fullName>
    </recommendedName>
</protein>
<dbReference type="GO" id="GO:0003824">
    <property type="term" value="F:catalytic activity"/>
    <property type="evidence" value="ECO:0007669"/>
    <property type="project" value="InterPro"/>
</dbReference>
<dbReference type="SFLD" id="SFLDS00029">
    <property type="entry name" value="Radical_SAM"/>
    <property type="match status" value="1"/>
</dbReference>
<reference evidence="6" key="1">
    <citation type="journal article" date="2015" name="Nature">
        <title>Complex archaea that bridge the gap between prokaryotes and eukaryotes.</title>
        <authorList>
            <person name="Spang A."/>
            <person name="Saw J.H."/>
            <person name="Jorgensen S.L."/>
            <person name="Zaremba-Niedzwiedzka K."/>
            <person name="Martijn J."/>
            <person name="Lind A.E."/>
            <person name="van Eijk R."/>
            <person name="Schleper C."/>
            <person name="Guy L."/>
            <person name="Ettema T.J."/>
        </authorList>
    </citation>
    <scope>NUCLEOTIDE SEQUENCE</scope>
</reference>
<dbReference type="InterPro" id="IPR007197">
    <property type="entry name" value="rSAM"/>
</dbReference>
<dbReference type="GO" id="GO:0046872">
    <property type="term" value="F:metal ion binding"/>
    <property type="evidence" value="ECO:0007669"/>
    <property type="project" value="UniProtKB-KW"/>
</dbReference>
<dbReference type="Pfam" id="PF04055">
    <property type="entry name" value="Radical_SAM"/>
    <property type="match status" value="1"/>
</dbReference>
<dbReference type="Gene3D" id="3.20.20.70">
    <property type="entry name" value="Aldolase class I"/>
    <property type="match status" value="1"/>
</dbReference>
<evidence type="ECO:0000256" key="1">
    <source>
        <dbReference type="ARBA" id="ARBA00022691"/>
    </source>
</evidence>
<dbReference type="SUPFAM" id="SSF102114">
    <property type="entry name" value="Radical SAM enzymes"/>
    <property type="match status" value="1"/>
</dbReference>
<keyword evidence="3" id="KW-0408">Iron</keyword>
<keyword evidence="1" id="KW-0949">S-adenosyl-L-methionine</keyword>
<evidence type="ECO:0000256" key="2">
    <source>
        <dbReference type="ARBA" id="ARBA00022723"/>
    </source>
</evidence>
<evidence type="ECO:0000256" key="3">
    <source>
        <dbReference type="ARBA" id="ARBA00023004"/>
    </source>
</evidence>
<gene>
    <name evidence="6" type="ORF">LCGC14_1118290</name>
</gene>
<evidence type="ECO:0000313" key="6">
    <source>
        <dbReference type="EMBL" id="KKN02384.1"/>
    </source>
</evidence>
<organism evidence="6">
    <name type="scientific">marine sediment metagenome</name>
    <dbReference type="NCBI Taxonomy" id="412755"/>
    <lineage>
        <taxon>unclassified sequences</taxon>
        <taxon>metagenomes</taxon>
        <taxon>ecological metagenomes</taxon>
    </lineage>
</organism>
<dbReference type="InterPro" id="IPR013785">
    <property type="entry name" value="Aldolase_TIM"/>
</dbReference>
<evidence type="ECO:0000259" key="5">
    <source>
        <dbReference type="PROSITE" id="PS51918"/>
    </source>
</evidence>
<dbReference type="GO" id="GO:0051536">
    <property type="term" value="F:iron-sulfur cluster binding"/>
    <property type="evidence" value="ECO:0007669"/>
    <property type="project" value="UniProtKB-KW"/>
</dbReference>
<comment type="caution">
    <text evidence="6">The sequence shown here is derived from an EMBL/GenBank/DDBJ whole genome shotgun (WGS) entry which is preliminary data.</text>
</comment>
<dbReference type="SFLD" id="SFLDG01067">
    <property type="entry name" value="SPASM/twitch_domain_containing"/>
    <property type="match status" value="1"/>
</dbReference>
<dbReference type="InterPro" id="IPR050377">
    <property type="entry name" value="Radical_SAM_PqqE_MftC-like"/>
</dbReference>
<dbReference type="InterPro" id="IPR058240">
    <property type="entry name" value="rSAM_sf"/>
</dbReference>
<dbReference type="PANTHER" id="PTHR11228">
    <property type="entry name" value="RADICAL SAM DOMAIN PROTEIN"/>
    <property type="match status" value="1"/>
</dbReference>
<keyword evidence="4" id="KW-0411">Iron-sulfur</keyword>